<protein>
    <submittedName>
        <fullName evidence="1">Uncharacterized protein</fullName>
    </submittedName>
</protein>
<dbReference type="RefSeq" id="WP_007338599.1">
    <property type="nucleotide sequence ID" value="NZ_AMWG01000106.1"/>
</dbReference>
<gene>
    <name evidence="1" type="ORF">RBSWK_03727</name>
</gene>
<evidence type="ECO:0000313" key="2">
    <source>
        <dbReference type="Proteomes" id="UP000010959"/>
    </source>
</evidence>
<dbReference type="PATRIC" id="fig|993516.3.peg.3984"/>
<organism evidence="1 2">
    <name type="scientific">Rhodopirellula baltica SWK14</name>
    <dbReference type="NCBI Taxonomy" id="993516"/>
    <lineage>
        <taxon>Bacteria</taxon>
        <taxon>Pseudomonadati</taxon>
        <taxon>Planctomycetota</taxon>
        <taxon>Planctomycetia</taxon>
        <taxon>Pirellulales</taxon>
        <taxon>Pirellulaceae</taxon>
        <taxon>Rhodopirellula</taxon>
    </lineage>
</organism>
<dbReference type="AlphaFoldDB" id="L7CGZ6"/>
<proteinExistence type="predicted"/>
<name>L7CGZ6_RHOBT</name>
<comment type="caution">
    <text evidence="1">The sequence shown here is derived from an EMBL/GenBank/DDBJ whole genome shotgun (WGS) entry which is preliminary data.</text>
</comment>
<evidence type="ECO:0000313" key="1">
    <source>
        <dbReference type="EMBL" id="ELP32346.1"/>
    </source>
</evidence>
<dbReference type="EMBL" id="AMWG01000106">
    <property type="protein sequence ID" value="ELP32346.1"/>
    <property type="molecule type" value="Genomic_DNA"/>
</dbReference>
<dbReference type="Proteomes" id="UP000010959">
    <property type="component" value="Unassembled WGS sequence"/>
</dbReference>
<sequence>MITSSDREYKSTKRIKQGKKRLRSPFDELSEWIASTRKVTVLNVVYNRANSLRAPRLQIILEHHSHAQKFHRGVNFDSRQQNAIKKKFLNIIEREGKHDFDVDGLFVVFSAFSPIAKEEADSQITEADIKSLQKRIGNPDLWEISRCFGCVTFFFFTDKQMKKYEAQGKKVEYASMYFEILKPHDEFGYLKRNQFKVYFDSKQNFDEKYESNWFYYYH</sequence>
<reference evidence="1 2" key="1">
    <citation type="journal article" date="2013" name="Mar. Genomics">
        <title>Expression of sulfatases in Rhodopirellula baltica and the diversity of sulfatases in the genus Rhodopirellula.</title>
        <authorList>
            <person name="Wegner C.E."/>
            <person name="Richter-Heitmann T."/>
            <person name="Klindworth A."/>
            <person name="Klockow C."/>
            <person name="Richter M."/>
            <person name="Achstetter T."/>
            <person name="Glockner F.O."/>
            <person name="Harder J."/>
        </authorList>
    </citation>
    <scope>NUCLEOTIDE SEQUENCE [LARGE SCALE GENOMIC DNA]</scope>
    <source>
        <strain evidence="1 2">SWK14</strain>
    </source>
</reference>
<accession>L7CGZ6</accession>